<proteinExistence type="predicted"/>
<name>A0A922EXS0_CARIL</name>
<organism evidence="3 4">
    <name type="scientific">Carya illinoinensis</name>
    <name type="common">Pecan</name>
    <dbReference type="NCBI Taxonomy" id="32201"/>
    <lineage>
        <taxon>Eukaryota</taxon>
        <taxon>Viridiplantae</taxon>
        <taxon>Streptophyta</taxon>
        <taxon>Embryophyta</taxon>
        <taxon>Tracheophyta</taxon>
        <taxon>Spermatophyta</taxon>
        <taxon>Magnoliopsida</taxon>
        <taxon>eudicotyledons</taxon>
        <taxon>Gunneridae</taxon>
        <taxon>Pentapetalae</taxon>
        <taxon>rosids</taxon>
        <taxon>fabids</taxon>
        <taxon>Fagales</taxon>
        <taxon>Juglandaceae</taxon>
        <taxon>Carya</taxon>
    </lineage>
</organism>
<dbReference type="AlphaFoldDB" id="A0A922EXS0"/>
<evidence type="ECO:0000256" key="2">
    <source>
        <dbReference type="SAM" id="SignalP"/>
    </source>
</evidence>
<dbReference type="InterPro" id="IPR044700">
    <property type="entry name" value="PIP2/PIPL1"/>
</dbReference>
<sequence length="96" mass="10346">MGRGQKCVIAIFRFLFVYILLMNSLHSATQARPLISARSHGYYFKHIDGFRRAVNESGPSKGGPGHRPKNSQSVAGINTSGPSHGAGHNLVTGNNK</sequence>
<reference evidence="3" key="1">
    <citation type="submission" date="2021-01" db="EMBL/GenBank/DDBJ databases">
        <authorList>
            <person name="Lovell J.T."/>
            <person name="Bentley N."/>
            <person name="Bhattarai G."/>
            <person name="Jenkins J.W."/>
            <person name="Sreedasyam A."/>
            <person name="Alarcon Y."/>
            <person name="Bock C."/>
            <person name="Boston L."/>
            <person name="Carlson J."/>
            <person name="Cervantes K."/>
            <person name="Clermont K."/>
            <person name="Krom N."/>
            <person name="Kubenka K."/>
            <person name="Mamidi S."/>
            <person name="Mattison C."/>
            <person name="Monteros M."/>
            <person name="Pisani C."/>
            <person name="Plott C."/>
            <person name="Rajasekar S."/>
            <person name="Rhein H.S."/>
            <person name="Rohla C."/>
            <person name="Song M."/>
            <person name="Hilaire R.S."/>
            <person name="Shu S."/>
            <person name="Wells L."/>
            <person name="Wang X."/>
            <person name="Webber J."/>
            <person name="Heerema R.J."/>
            <person name="Klein P."/>
            <person name="Conner P."/>
            <person name="Grauke L."/>
            <person name="Grimwood J."/>
            <person name="Schmutz J."/>
            <person name="Randall J.J."/>
        </authorList>
    </citation>
    <scope>NUCLEOTIDE SEQUENCE</scope>
    <source>
        <tissue evidence="3">Leaf</tissue>
    </source>
</reference>
<comment type="caution">
    <text evidence="3">The sequence shown here is derived from an EMBL/GenBank/DDBJ whole genome shotgun (WGS) entry which is preliminary data.</text>
</comment>
<keyword evidence="2" id="KW-0732">Signal</keyword>
<feature type="signal peptide" evidence="2">
    <location>
        <begin position="1"/>
        <end position="31"/>
    </location>
</feature>
<protein>
    <submittedName>
        <fullName evidence="3">Uncharacterized protein</fullName>
    </submittedName>
</protein>
<evidence type="ECO:0000256" key="1">
    <source>
        <dbReference type="SAM" id="MobiDB-lite"/>
    </source>
</evidence>
<evidence type="ECO:0000313" key="3">
    <source>
        <dbReference type="EMBL" id="KAG6710637.1"/>
    </source>
</evidence>
<gene>
    <name evidence="3" type="ORF">I3842_05G012000</name>
</gene>
<dbReference type="GO" id="GO:0045087">
    <property type="term" value="P:innate immune response"/>
    <property type="evidence" value="ECO:0007669"/>
    <property type="project" value="InterPro"/>
</dbReference>
<dbReference type="OrthoDB" id="1936010at2759"/>
<dbReference type="PANTHER" id="PTHR34663:SF19">
    <property type="match status" value="1"/>
</dbReference>
<feature type="region of interest" description="Disordered" evidence="1">
    <location>
        <begin position="54"/>
        <end position="96"/>
    </location>
</feature>
<dbReference type="GO" id="GO:0050793">
    <property type="term" value="P:regulation of developmental process"/>
    <property type="evidence" value="ECO:0007669"/>
    <property type="project" value="InterPro"/>
</dbReference>
<feature type="chain" id="PRO_5037886595" evidence="2">
    <location>
        <begin position="32"/>
        <end position="96"/>
    </location>
</feature>
<accession>A0A922EXS0</accession>
<evidence type="ECO:0000313" key="4">
    <source>
        <dbReference type="Proteomes" id="UP000811246"/>
    </source>
</evidence>
<feature type="compositionally biased region" description="Polar residues" evidence="1">
    <location>
        <begin position="70"/>
        <end position="82"/>
    </location>
</feature>
<dbReference type="EMBL" id="CM031829">
    <property type="protein sequence ID" value="KAG6710637.1"/>
    <property type="molecule type" value="Genomic_DNA"/>
</dbReference>
<dbReference type="Proteomes" id="UP000811246">
    <property type="component" value="Chromosome 5"/>
</dbReference>
<dbReference type="PANTHER" id="PTHR34663">
    <property type="entry name" value="OS06G0637400 PROTEIN"/>
    <property type="match status" value="1"/>
</dbReference>